<accession>A0A5B7KBE3</accession>
<feature type="compositionally biased region" description="Basic and acidic residues" evidence="1">
    <location>
        <begin position="1"/>
        <end position="45"/>
    </location>
</feature>
<comment type="caution">
    <text evidence="2">The sequence shown here is derived from an EMBL/GenBank/DDBJ whole genome shotgun (WGS) entry which is preliminary data.</text>
</comment>
<name>A0A5B7KBE3_PORTR</name>
<sequence>MKGKGISERGNEENREEKREIESERGKDGLRKAETGTLEMKNEIETEKEDDDDDNDDDS</sequence>
<feature type="region of interest" description="Disordered" evidence="1">
    <location>
        <begin position="1"/>
        <end position="59"/>
    </location>
</feature>
<dbReference type="AlphaFoldDB" id="A0A5B7KBE3"/>
<proteinExistence type="predicted"/>
<protein>
    <submittedName>
        <fullName evidence="2">Uncharacterized protein</fullName>
    </submittedName>
</protein>
<evidence type="ECO:0000313" key="2">
    <source>
        <dbReference type="EMBL" id="MPD04156.1"/>
    </source>
</evidence>
<dbReference type="EMBL" id="VSRR010139660">
    <property type="protein sequence ID" value="MPD04156.1"/>
    <property type="molecule type" value="Genomic_DNA"/>
</dbReference>
<keyword evidence="3" id="KW-1185">Reference proteome</keyword>
<dbReference type="Proteomes" id="UP000324222">
    <property type="component" value="Unassembled WGS sequence"/>
</dbReference>
<feature type="compositionally biased region" description="Acidic residues" evidence="1">
    <location>
        <begin position="46"/>
        <end position="59"/>
    </location>
</feature>
<organism evidence="2 3">
    <name type="scientific">Portunus trituberculatus</name>
    <name type="common">Swimming crab</name>
    <name type="synonym">Neptunus trituberculatus</name>
    <dbReference type="NCBI Taxonomy" id="210409"/>
    <lineage>
        <taxon>Eukaryota</taxon>
        <taxon>Metazoa</taxon>
        <taxon>Ecdysozoa</taxon>
        <taxon>Arthropoda</taxon>
        <taxon>Crustacea</taxon>
        <taxon>Multicrustacea</taxon>
        <taxon>Malacostraca</taxon>
        <taxon>Eumalacostraca</taxon>
        <taxon>Eucarida</taxon>
        <taxon>Decapoda</taxon>
        <taxon>Pleocyemata</taxon>
        <taxon>Brachyura</taxon>
        <taxon>Eubrachyura</taxon>
        <taxon>Portunoidea</taxon>
        <taxon>Portunidae</taxon>
        <taxon>Portuninae</taxon>
        <taxon>Portunus</taxon>
    </lineage>
</organism>
<evidence type="ECO:0000256" key="1">
    <source>
        <dbReference type="SAM" id="MobiDB-lite"/>
    </source>
</evidence>
<reference evidence="2 3" key="1">
    <citation type="submission" date="2019-05" db="EMBL/GenBank/DDBJ databases">
        <title>Another draft genome of Portunus trituberculatus and its Hox gene families provides insights of decapod evolution.</title>
        <authorList>
            <person name="Jeong J.-H."/>
            <person name="Song I."/>
            <person name="Kim S."/>
            <person name="Choi T."/>
            <person name="Kim D."/>
            <person name="Ryu S."/>
            <person name="Kim W."/>
        </authorList>
    </citation>
    <scope>NUCLEOTIDE SEQUENCE [LARGE SCALE GENOMIC DNA]</scope>
    <source>
        <tissue evidence="2">Muscle</tissue>
    </source>
</reference>
<gene>
    <name evidence="2" type="ORF">E2C01_099829</name>
</gene>
<evidence type="ECO:0000313" key="3">
    <source>
        <dbReference type="Proteomes" id="UP000324222"/>
    </source>
</evidence>